<accession>A0A0F9F2G5</accession>
<comment type="caution">
    <text evidence="1">The sequence shown here is derived from an EMBL/GenBank/DDBJ whole genome shotgun (WGS) entry which is preliminary data.</text>
</comment>
<sequence length="170" mass="18409">PSSWGMNFGFGKVGFGLAGTTIPQLASATGEGVLTLSQIMPTLETMMSLINVILSFLETFEGVGGGWDLSDYIYIDDSGDLVFRADSGAWILNLNDLGIASNKNFGLMLASAAARLYWYDKGGTLDHVFCPETTAHGKLGDSSFKWLETHSKKAYHDTRLVEPVGPNMFD</sequence>
<proteinExistence type="predicted"/>
<evidence type="ECO:0000313" key="1">
    <source>
        <dbReference type="EMBL" id="KKL80544.1"/>
    </source>
</evidence>
<dbReference type="EMBL" id="LAZR01022819">
    <property type="protein sequence ID" value="KKL80544.1"/>
    <property type="molecule type" value="Genomic_DNA"/>
</dbReference>
<feature type="non-terminal residue" evidence="1">
    <location>
        <position position="1"/>
    </location>
</feature>
<protein>
    <submittedName>
        <fullName evidence="1">Uncharacterized protein</fullName>
    </submittedName>
</protein>
<gene>
    <name evidence="1" type="ORF">LCGC14_2003720</name>
</gene>
<organism evidence="1">
    <name type="scientific">marine sediment metagenome</name>
    <dbReference type="NCBI Taxonomy" id="412755"/>
    <lineage>
        <taxon>unclassified sequences</taxon>
        <taxon>metagenomes</taxon>
        <taxon>ecological metagenomes</taxon>
    </lineage>
</organism>
<dbReference type="AlphaFoldDB" id="A0A0F9F2G5"/>
<reference evidence="1" key="1">
    <citation type="journal article" date="2015" name="Nature">
        <title>Complex archaea that bridge the gap between prokaryotes and eukaryotes.</title>
        <authorList>
            <person name="Spang A."/>
            <person name="Saw J.H."/>
            <person name="Jorgensen S.L."/>
            <person name="Zaremba-Niedzwiedzka K."/>
            <person name="Martijn J."/>
            <person name="Lind A.E."/>
            <person name="van Eijk R."/>
            <person name="Schleper C."/>
            <person name="Guy L."/>
            <person name="Ettema T.J."/>
        </authorList>
    </citation>
    <scope>NUCLEOTIDE SEQUENCE</scope>
</reference>
<name>A0A0F9F2G5_9ZZZZ</name>